<evidence type="ECO:0000313" key="4">
    <source>
        <dbReference type="Proteomes" id="UP001152797"/>
    </source>
</evidence>
<dbReference type="EMBL" id="CAMXCT030003099">
    <property type="protein sequence ID" value="CAL4789709.1"/>
    <property type="molecule type" value="Genomic_DNA"/>
</dbReference>
<reference evidence="2" key="1">
    <citation type="submission" date="2022-10" db="EMBL/GenBank/DDBJ databases">
        <authorList>
            <person name="Chen Y."/>
            <person name="Dougan E. K."/>
            <person name="Chan C."/>
            <person name="Rhodes N."/>
            <person name="Thang M."/>
        </authorList>
    </citation>
    <scope>NUCLEOTIDE SEQUENCE</scope>
</reference>
<accession>A0A9P1G9R2</accession>
<sequence>VSSHRILVEQRAAQRYCRATAFLRKVPSIRVTFLAHNQAAAYVNLMPVKTLNRKKIQQDFTVKLLQKGAREYQQGLMLHQKPYVIAMKKDLPIKTKVWVPHINMIFDQLTQRAPMHEESSGVEDDSDEEEYLATM</sequence>
<protein>
    <submittedName>
        <fullName evidence="2">Uncharacterized protein</fullName>
    </submittedName>
</protein>
<comment type="caution">
    <text evidence="2">The sequence shown here is derived from an EMBL/GenBank/DDBJ whole genome shotgun (WGS) entry which is preliminary data.</text>
</comment>
<evidence type="ECO:0000313" key="2">
    <source>
        <dbReference type="EMBL" id="CAI4002397.1"/>
    </source>
</evidence>
<dbReference type="EMBL" id="CAMXCT010003099">
    <property type="protein sequence ID" value="CAI4002397.1"/>
    <property type="molecule type" value="Genomic_DNA"/>
</dbReference>
<feature type="compositionally biased region" description="Acidic residues" evidence="1">
    <location>
        <begin position="120"/>
        <end position="135"/>
    </location>
</feature>
<evidence type="ECO:0000313" key="3">
    <source>
        <dbReference type="EMBL" id="CAL4789709.1"/>
    </source>
</evidence>
<keyword evidence="4" id="KW-1185">Reference proteome</keyword>
<dbReference type="Proteomes" id="UP001152797">
    <property type="component" value="Unassembled WGS sequence"/>
</dbReference>
<feature type="non-terminal residue" evidence="2">
    <location>
        <position position="135"/>
    </location>
</feature>
<evidence type="ECO:0000256" key="1">
    <source>
        <dbReference type="SAM" id="MobiDB-lite"/>
    </source>
</evidence>
<name>A0A9P1G9R2_9DINO</name>
<reference evidence="3 4" key="2">
    <citation type="submission" date="2024-05" db="EMBL/GenBank/DDBJ databases">
        <authorList>
            <person name="Chen Y."/>
            <person name="Shah S."/>
            <person name="Dougan E. K."/>
            <person name="Thang M."/>
            <person name="Chan C."/>
        </authorList>
    </citation>
    <scope>NUCLEOTIDE SEQUENCE [LARGE SCALE GENOMIC DNA]</scope>
</reference>
<gene>
    <name evidence="2" type="ORF">C1SCF055_LOCUS28353</name>
</gene>
<dbReference type="AlphaFoldDB" id="A0A9P1G9R2"/>
<feature type="region of interest" description="Disordered" evidence="1">
    <location>
        <begin position="114"/>
        <end position="135"/>
    </location>
</feature>
<organism evidence="2">
    <name type="scientific">Cladocopium goreaui</name>
    <dbReference type="NCBI Taxonomy" id="2562237"/>
    <lineage>
        <taxon>Eukaryota</taxon>
        <taxon>Sar</taxon>
        <taxon>Alveolata</taxon>
        <taxon>Dinophyceae</taxon>
        <taxon>Suessiales</taxon>
        <taxon>Symbiodiniaceae</taxon>
        <taxon>Cladocopium</taxon>
    </lineage>
</organism>
<proteinExistence type="predicted"/>
<dbReference type="EMBL" id="CAMXCT020003099">
    <property type="protein sequence ID" value="CAL1155772.1"/>
    <property type="molecule type" value="Genomic_DNA"/>
</dbReference>